<dbReference type="FunFam" id="3.90.1750.10:FF:000002">
    <property type="entry name" value="E3 ubiquitin-protein ligase"/>
    <property type="match status" value="1"/>
</dbReference>
<dbReference type="InterPro" id="IPR035892">
    <property type="entry name" value="C2_domain_sf"/>
</dbReference>
<organism evidence="13 14">
    <name type="scientific">Cyclopterus lumpus</name>
    <name type="common">Lumpsucker</name>
    <dbReference type="NCBI Taxonomy" id="8103"/>
    <lineage>
        <taxon>Eukaryota</taxon>
        <taxon>Metazoa</taxon>
        <taxon>Chordata</taxon>
        <taxon>Craniata</taxon>
        <taxon>Vertebrata</taxon>
        <taxon>Euteleostomi</taxon>
        <taxon>Actinopterygii</taxon>
        <taxon>Neopterygii</taxon>
        <taxon>Teleostei</taxon>
        <taxon>Neoteleostei</taxon>
        <taxon>Acanthomorphata</taxon>
        <taxon>Eupercaria</taxon>
        <taxon>Perciformes</taxon>
        <taxon>Cottioidei</taxon>
        <taxon>Cottales</taxon>
        <taxon>Cyclopteridae</taxon>
        <taxon>Cyclopterus</taxon>
    </lineage>
</organism>
<evidence type="ECO:0000256" key="1">
    <source>
        <dbReference type="ARBA" id="ARBA00000885"/>
    </source>
</evidence>
<dbReference type="SMART" id="SM00239">
    <property type="entry name" value="C2"/>
    <property type="match status" value="1"/>
</dbReference>
<evidence type="ECO:0000259" key="10">
    <source>
        <dbReference type="PROSITE" id="PS50004"/>
    </source>
</evidence>
<sequence length="753" mass="87673">MKAQLQVTVLSAKLKENKKNWFGPSPYVEVAVDGQSKRTEKCNNTHSPKWKQPVTVIVTPVSKLIFRVWSHQTLKADILLGMAMLEIRETLKANDLKICEVVQTLQLCSDRDHRDVVGDLSVCLDGMQLDPETFASAEREHGKEPHTDTNPDSEEWVIVPNGHAVNGTGSPSQSPGGSNASRPPRPARPPPPTPQRPTSPRPHQRCGLHCQHRLLYLLSLSCRWERRVDPMGRVYYVDHITRTTTWQRPTQESVRNYEEWQHQRSQLQGAMQQFNQRFIYGLQDQLAATANKEFDPLGPLPHGWEKRTDTNGRVYFVHHPTRATQWEDPRTQGLLNDKPLPEGWEMRFTVDGIPYFVDHNRRTTTYIDPRTGKSSLENGPQITYVRDFKAKVQYFRFWCQQLSMPQHIKINVSRKTLFEDSFQQIMSFHPQDLRRRLWIIFPGEEGLDYGGVAREWFFLLSHEVLNPMYCLFEYAGKDNYCLQINPASYINPDHLKYFKFIGRFIAMALFHGKFIDTGFSLPFYKRILNKPLALKDLESIDPEFYNSLIWIKDNNIEECGLEMFFSVDKEILGEVTTHELKSDGGNLQVTEENKEEYIRLVAEWRLSRGVEEQTQAFFEGFNEVLPQQYLQYFDAKELEVMLCGISTIYRHYARSSKQILWFWQFVKEMDNEKRMRLLQFVTGTCRLPVGGFADLMGSNGPQKFCIEKVGKENWLPRSHTCFNRLDLPPYKSYEQLKEKLMFAIEETEGFGQE</sequence>
<evidence type="ECO:0000259" key="12">
    <source>
        <dbReference type="PROSITE" id="PS50237"/>
    </source>
</evidence>
<dbReference type="GeneTree" id="ENSGT00940000157014"/>
<dbReference type="SMART" id="SM00456">
    <property type="entry name" value="WW"/>
    <property type="match status" value="3"/>
</dbReference>
<name>A0A8C2XJ14_CYCLU</name>
<dbReference type="CDD" id="cd04021">
    <property type="entry name" value="C2_E3_ubiquitin_ligase"/>
    <property type="match status" value="1"/>
</dbReference>
<dbReference type="GO" id="GO:0061630">
    <property type="term" value="F:ubiquitin protein ligase activity"/>
    <property type="evidence" value="ECO:0007669"/>
    <property type="project" value="UniProtKB-EC"/>
</dbReference>
<dbReference type="InterPro" id="IPR000569">
    <property type="entry name" value="HECT_dom"/>
</dbReference>
<evidence type="ECO:0000313" key="14">
    <source>
        <dbReference type="Proteomes" id="UP000694565"/>
    </source>
</evidence>
<proteinExistence type="predicted"/>
<feature type="region of interest" description="Disordered" evidence="9">
    <location>
        <begin position="136"/>
        <end position="155"/>
    </location>
</feature>
<keyword evidence="14" id="KW-1185">Reference proteome</keyword>
<dbReference type="SMART" id="SM00119">
    <property type="entry name" value="HECTc"/>
    <property type="match status" value="1"/>
</dbReference>
<feature type="compositionally biased region" description="Low complexity" evidence="9">
    <location>
        <begin position="167"/>
        <end position="182"/>
    </location>
</feature>
<feature type="region of interest" description="Disordered" evidence="9">
    <location>
        <begin position="161"/>
        <end position="205"/>
    </location>
</feature>
<dbReference type="FunFam" id="2.20.70.10:FF:000017">
    <property type="entry name" value="E3 ubiquitin-protein ligase"/>
    <property type="match status" value="1"/>
</dbReference>
<dbReference type="Pfam" id="PF00632">
    <property type="entry name" value="HECT"/>
    <property type="match status" value="1"/>
</dbReference>
<dbReference type="CDD" id="cd00078">
    <property type="entry name" value="HECTc"/>
    <property type="match status" value="1"/>
</dbReference>
<dbReference type="SUPFAM" id="SSF49562">
    <property type="entry name" value="C2 domain (Calcium/lipid-binding domain, CaLB)"/>
    <property type="match status" value="1"/>
</dbReference>
<accession>A0A8C2XJ14</accession>
<feature type="compositionally biased region" description="Basic and acidic residues" evidence="9">
    <location>
        <begin position="137"/>
        <end position="149"/>
    </location>
</feature>
<dbReference type="SUPFAM" id="SSF51045">
    <property type="entry name" value="WW domain"/>
    <property type="match status" value="3"/>
</dbReference>
<evidence type="ECO:0000256" key="9">
    <source>
        <dbReference type="SAM" id="MobiDB-lite"/>
    </source>
</evidence>
<dbReference type="Ensembl" id="ENSCLMT00005018440.1">
    <property type="protein sequence ID" value="ENSCLMP00005017435.1"/>
    <property type="gene ID" value="ENSCLMG00005001098.1"/>
</dbReference>
<dbReference type="PROSITE" id="PS01159">
    <property type="entry name" value="WW_DOMAIN_1"/>
    <property type="match status" value="3"/>
</dbReference>
<comment type="pathway">
    <text evidence="2 6">Protein modification; protein ubiquitination.</text>
</comment>
<evidence type="ECO:0000256" key="8">
    <source>
        <dbReference type="PROSITE-ProRule" id="PRU00104"/>
    </source>
</evidence>
<dbReference type="SUPFAM" id="SSF56204">
    <property type="entry name" value="Hect, E3 ligase catalytic domain"/>
    <property type="match status" value="1"/>
</dbReference>
<dbReference type="InterPro" id="IPR050409">
    <property type="entry name" value="E3_ubiq-protein_ligase"/>
</dbReference>
<dbReference type="Gene3D" id="2.20.70.10">
    <property type="match status" value="2"/>
</dbReference>
<feature type="active site" description="Glycyl thioester intermediate" evidence="7 8">
    <location>
        <position position="721"/>
    </location>
</feature>
<dbReference type="EC" id="2.3.2.26" evidence="6"/>
<dbReference type="GO" id="GO:0005737">
    <property type="term" value="C:cytoplasm"/>
    <property type="evidence" value="ECO:0007669"/>
    <property type="project" value="TreeGrafter"/>
</dbReference>
<evidence type="ECO:0000256" key="4">
    <source>
        <dbReference type="ARBA" id="ARBA00022737"/>
    </source>
</evidence>
<dbReference type="InterPro" id="IPR024928">
    <property type="entry name" value="E3_ub_ligase_SMURF1"/>
</dbReference>
<dbReference type="PROSITE" id="PS50020">
    <property type="entry name" value="WW_DOMAIN_2"/>
    <property type="match status" value="3"/>
</dbReference>
<reference evidence="13" key="2">
    <citation type="submission" date="2025-09" db="UniProtKB">
        <authorList>
            <consortium name="Ensembl"/>
        </authorList>
    </citation>
    <scope>IDENTIFICATION</scope>
</reference>
<dbReference type="Gene3D" id="3.90.1750.10">
    <property type="entry name" value="Hect, E3 ligase catalytic domains"/>
    <property type="match status" value="1"/>
</dbReference>
<feature type="domain" description="C2" evidence="10">
    <location>
        <begin position="1"/>
        <end position="100"/>
    </location>
</feature>
<dbReference type="CDD" id="cd00201">
    <property type="entry name" value="WW"/>
    <property type="match status" value="3"/>
</dbReference>
<protein>
    <recommendedName>
        <fullName evidence="6">E3 ubiquitin-protein ligase</fullName>
        <ecNumber evidence="6">2.3.2.26</ecNumber>
    </recommendedName>
</protein>
<dbReference type="PIRSF" id="PIRSF001569">
    <property type="entry name" value="E3_ub_ligase_SMURF1"/>
    <property type="match status" value="1"/>
</dbReference>
<dbReference type="InterPro" id="IPR001202">
    <property type="entry name" value="WW_dom"/>
</dbReference>
<feature type="domain" description="WW" evidence="11">
    <location>
        <begin position="298"/>
        <end position="331"/>
    </location>
</feature>
<dbReference type="Gene3D" id="3.30.2160.10">
    <property type="entry name" value="Hect, E3 ligase catalytic domain"/>
    <property type="match status" value="1"/>
</dbReference>
<dbReference type="GO" id="GO:0070936">
    <property type="term" value="P:protein K48-linked ubiquitination"/>
    <property type="evidence" value="ECO:0007669"/>
    <property type="project" value="TreeGrafter"/>
</dbReference>
<keyword evidence="5 6" id="KW-0833">Ubl conjugation pathway</keyword>
<dbReference type="Gene3D" id="2.60.40.150">
    <property type="entry name" value="C2 domain"/>
    <property type="match status" value="1"/>
</dbReference>
<dbReference type="InterPro" id="IPR000008">
    <property type="entry name" value="C2_dom"/>
</dbReference>
<evidence type="ECO:0000256" key="5">
    <source>
        <dbReference type="ARBA" id="ARBA00022786"/>
    </source>
</evidence>
<comment type="catalytic activity">
    <reaction evidence="1 6">
        <text>S-ubiquitinyl-[E2 ubiquitin-conjugating enzyme]-L-cysteine + [acceptor protein]-L-lysine = [E2 ubiquitin-conjugating enzyme]-L-cysteine + N(6)-ubiquitinyl-[acceptor protein]-L-lysine.</text>
        <dbReference type="EC" id="2.3.2.26"/>
    </reaction>
</comment>
<dbReference type="FunFam" id="3.30.2410.10:FF:000002">
    <property type="entry name" value="E3 ubiquitin-protein ligase HECW2"/>
    <property type="match status" value="1"/>
</dbReference>
<evidence type="ECO:0000256" key="6">
    <source>
        <dbReference type="PIRNR" id="PIRNR001569"/>
    </source>
</evidence>
<evidence type="ECO:0000256" key="2">
    <source>
        <dbReference type="ARBA" id="ARBA00004906"/>
    </source>
</evidence>
<dbReference type="PANTHER" id="PTHR11254:SF66">
    <property type="entry name" value="E3 UBIQUITIN-PROTEIN LIGASE ITCHY HOMOLOG"/>
    <property type="match status" value="1"/>
</dbReference>
<evidence type="ECO:0000256" key="3">
    <source>
        <dbReference type="ARBA" id="ARBA00022679"/>
    </source>
</evidence>
<dbReference type="PROSITE" id="PS50004">
    <property type="entry name" value="C2"/>
    <property type="match status" value="1"/>
</dbReference>
<dbReference type="InterPro" id="IPR035983">
    <property type="entry name" value="Hect_E3_ubiquitin_ligase"/>
</dbReference>
<keyword evidence="4" id="KW-0677">Repeat</keyword>
<dbReference type="AlphaFoldDB" id="A0A8C2XJ14"/>
<evidence type="ECO:0000256" key="7">
    <source>
        <dbReference type="PIRSR" id="PIRSR001569-1"/>
    </source>
</evidence>
<feature type="domain" description="HECT" evidence="12">
    <location>
        <begin position="429"/>
        <end position="753"/>
    </location>
</feature>
<dbReference type="GO" id="GO:0043161">
    <property type="term" value="P:proteasome-mediated ubiquitin-dependent protein catabolic process"/>
    <property type="evidence" value="ECO:0007669"/>
    <property type="project" value="TreeGrafter"/>
</dbReference>
<dbReference type="Pfam" id="PF00168">
    <property type="entry name" value="C2"/>
    <property type="match status" value="1"/>
</dbReference>
<evidence type="ECO:0000313" key="13">
    <source>
        <dbReference type="Ensembl" id="ENSCLMP00005017435.1"/>
    </source>
</evidence>
<dbReference type="GO" id="GO:0035519">
    <property type="term" value="P:protein K29-linked ubiquitination"/>
    <property type="evidence" value="ECO:0007669"/>
    <property type="project" value="TreeGrafter"/>
</dbReference>
<dbReference type="PROSITE" id="PS50237">
    <property type="entry name" value="HECT"/>
    <property type="match status" value="1"/>
</dbReference>
<dbReference type="FunFam" id="3.30.2160.10:FF:000003">
    <property type="entry name" value="E3 ubiquitin-protein ligase"/>
    <property type="match status" value="1"/>
</dbReference>
<keyword evidence="3 6" id="KW-0808">Transferase</keyword>
<dbReference type="UniPathway" id="UPA00143"/>
<dbReference type="Gene3D" id="3.30.2410.10">
    <property type="entry name" value="Hect, E3 ligase catalytic domain"/>
    <property type="match status" value="1"/>
</dbReference>
<dbReference type="InterPro" id="IPR036020">
    <property type="entry name" value="WW_dom_sf"/>
</dbReference>
<dbReference type="FunFam" id="2.20.70.10:FF:000009">
    <property type="entry name" value="E3 ubiquitin-protein ligase"/>
    <property type="match status" value="1"/>
</dbReference>
<feature type="domain" description="WW" evidence="11">
    <location>
        <begin position="338"/>
        <end position="371"/>
    </location>
</feature>
<dbReference type="Proteomes" id="UP000694565">
    <property type="component" value="Unplaced"/>
</dbReference>
<feature type="compositionally biased region" description="Pro residues" evidence="9">
    <location>
        <begin position="183"/>
        <end position="200"/>
    </location>
</feature>
<evidence type="ECO:0000259" key="11">
    <source>
        <dbReference type="PROSITE" id="PS50020"/>
    </source>
</evidence>
<dbReference type="GO" id="GO:0070534">
    <property type="term" value="P:protein K63-linked ubiquitination"/>
    <property type="evidence" value="ECO:0007669"/>
    <property type="project" value="TreeGrafter"/>
</dbReference>
<feature type="domain" description="WW" evidence="11">
    <location>
        <begin position="218"/>
        <end position="251"/>
    </location>
</feature>
<dbReference type="Pfam" id="PF00397">
    <property type="entry name" value="WW"/>
    <property type="match status" value="3"/>
</dbReference>
<dbReference type="FunFam" id="2.60.40.150:FF:000092">
    <property type="entry name" value="E3 ubiquitin-protein ligase"/>
    <property type="match status" value="1"/>
</dbReference>
<dbReference type="FunFam" id="2.20.70.10:FF:000063">
    <property type="entry name" value="E3 ubiquitin-protein ligase NEDD4"/>
    <property type="match status" value="1"/>
</dbReference>
<dbReference type="PANTHER" id="PTHR11254">
    <property type="entry name" value="HECT DOMAIN UBIQUITIN-PROTEIN LIGASE"/>
    <property type="match status" value="1"/>
</dbReference>
<reference evidence="13" key="1">
    <citation type="submission" date="2025-08" db="UniProtKB">
        <authorList>
            <consortium name="Ensembl"/>
        </authorList>
    </citation>
    <scope>IDENTIFICATION</scope>
</reference>